<feature type="compositionally biased region" description="Polar residues" evidence="1">
    <location>
        <begin position="55"/>
        <end position="70"/>
    </location>
</feature>
<dbReference type="OrthoDB" id="417481at2759"/>
<feature type="non-terminal residue" evidence="2">
    <location>
        <position position="1"/>
    </location>
</feature>
<sequence>SGASPRLPGPQPSADVGAKPRLPGPQPQQMQGPSRGHSPVSTPPLQHPQQRQQQDSFSTTDSPRLQSPGSATPDKNGPRPLPKEYRHGHVPKNVNLQEEYRQGAESVPITTLMIRNIPNRYTSLLDGAGGEDVWLEKNPISKAMDSGAGRQLPLVGQVPADVSESGPETEAHPSIPDMVFLNDGPCAVRHGQLWLFGPFAASTAAANADAMEDSPGSTLVPEPALGPSSPIWLLSSSAPQARRTLEKNIANQKCEGIKIVPDLLERCTDIWISQAGNISELNVTQEAQTTISNILKEMSMQAMLNFAATWRQNVLDIEVMAPDEFPTKEGADEILVGVLRMEASPEATGLIHSTVARPMNHRRRTVKKPVLDLLRCHSFVDTVSPINLESFNVKGSDFSDSFYNSNPSYYWSSGAISSEAESSRVNMDSAANCWRLTNILNFPYVLDTVCFNMATQLNIAELTSLAAPVVAAIKALSIAEAAEYEPASTLKGVLSYYLVRKREFALLKKNTTLANRWNAPVCLMCKSKAPAVTRQTQDLILEADDGRWMLDMTKGSPKWDFLPACSPTTDQKVDINSARETPISGLAHRPPGGDNVNIASNANNYCDLQRARGSQRPLTRAQNEKETDGVFMEFTDEDQEVYGFHLVPAGGQDRRALRLKPPRDFNEWADALTNKEFDGFNPAKGILMLLGKDQGALGP</sequence>
<protein>
    <submittedName>
        <fullName evidence="2">Uncharacterized protein</fullName>
    </submittedName>
</protein>
<evidence type="ECO:0000313" key="2">
    <source>
        <dbReference type="EMBL" id="CAE8588279.1"/>
    </source>
</evidence>
<accession>A0A813DK49</accession>
<reference evidence="2" key="1">
    <citation type="submission" date="2021-02" db="EMBL/GenBank/DDBJ databases">
        <authorList>
            <person name="Dougan E. K."/>
            <person name="Rhodes N."/>
            <person name="Thang M."/>
            <person name="Chan C."/>
        </authorList>
    </citation>
    <scope>NUCLEOTIDE SEQUENCE</scope>
</reference>
<feature type="region of interest" description="Disordered" evidence="1">
    <location>
        <begin position="1"/>
        <end position="93"/>
    </location>
</feature>
<evidence type="ECO:0000256" key="1">
    <source>
        <dbReference type="SAM" id="MobiDB-lite"/>
    </source>
</evidence>
<dbReference type="EMBL" id="CAJNNV010003032">
    <property type="protein sequence ID" value="CAE8588279.1"/>
    <property type="molecule type" value="Genomic_DNA"/>
</dbReference>
<dbReference type="Proteomes" id="UP000654075">
    <property type="component" value="Unassembled WGS sequence"/>
</dbReference>
<evidence type="ECO:0000313" key="3">
    <source>
        <dbReference type="Proteomes" id="UP000654075"/>
    </source>
</evidence>
<proteinExistence type="predicted"/>
<name>A0A813DK49_POLGL</name>
<organism evidence="2 3">
    <name type="scientific">Polarella glacialis</name>
    <name type="common">Dinoflagellate</name>
    <dbReference type="NCBI Taxonomy" id="89957"/>
    <lineage>
        <taxon>Eukaryota</taxon>
        <taxon>Sar</taxon>
        <taxon>Alveolata</taxon>
        <taxon>Dinophyceae</taxon>
        <taxon>Suessiales</taxon>
        <taxon>Suessiaceae</taxon>
        <taxon>Polarella</taxon>
    </lineage>
</organism>
<dbReference type="AlphaFoldDB" id="A0A813DK49"/>
<keyword evidence="3" id="KW-1185">Reference proteome</keyword>
<gene>
    <name evidence="2" type="ORF">PGLA1383_LOCUS7079</name>
</gene>
<comment type="caution">
    <text evidence="2">The sequence shown here is derived from an EMBL/GenBank/DDBJ whole genome shotgun (WGS) entry which is preliminary data.</text>
</comment>